<dbReference type="Gene3D" id="1.10.418.50">
    <property type="entry name" value="Microtubule-binding protein MIP-T3"/>
    <property type="match status" value="1"/>
</dbReference>
<dbReference type="SMART" id="SM00054">
    <property type="entry name" value="EFh"/>
    <property type="match status" value="3"/>
</dbReference>
<dbReference type="GO" id="GO:0005930">
    <property type="term" value="C:axoneme"/>
    <property type="evidence" value="ECO:0007669"/>
    <property type="project" value="UniProtKB-SubCell"/>
</dbReference>
<dbReference type="GO" id="GO:0036064">
    <property type="term" value="C:ciliary basal body"/>
    <property type="evidence" value="ECO:0007669"/>
    <property type="project" value="TreeGrafter"/>
</dbReference>
<evidence type="ECO:0000313" key="13">
    <source>
        <dbReference type="EMBL" id="VFT87956.1"/>
    </source>
</evidence>
<dbReference type="GO" id="GO:0042073">
    <property type="term" value="P:intraciliary transport"/>
    <property type="evidence" value="ECO:0007669"/>
    <property type="project" value="TreeGrafter"/>
</dbReference>
<sequence length="731" mass="81270">MVSALSESSPEVESLFHALTEASFTLLFSKKVLVRPPFPFLHKLCVEALASTSVFTPAQLSLPNLVDREQKAGFLVRALAIVTFALRRAGHDCVSVLLLVSPVQVLAGTEVDRTHEFLRQLVHVHRLDNISIKNAATADVLARGESHLYTMAMKFRRGLVKAQASVRLFLGQRRAAASMEKPVAGTRFLKDFDGFGTFEGLVRSVSDDGIYVVYYAQDDDEEELDEAEMMDVMAKSRALQAGRAVPPPKEERMSLQVMTEMVPTNLFGKLEGDLPSRRLQNLENEAERVHTAREHAERQYVERMHSARCATKDEKSPPARGQVEHAAAQRETLLTRGSRRGSFSREVMVASSQPPVEANDNNASTTIGRDGSSHAATDTHETPPLGSEPPWRAKLLALINPDALPSVIQATAAPRSTFSHNPLALAPPTLPKIAVPGGQAKWTKRLKQPKPEPPKKVATNQKTSPPKGASTSPVSAAAVAARSSMRQSKRTNDNDDETPFQDYLAEQRMHQTKVLRAIVARIDKYLKRKRMRVIDLFRYCDFDNCGFISRAGMEEVLRQMDIRLPAAEMDAFMLYLDKNKNGVVDVDEFESLVRVNRRTDARRDQLRHELPHVARAANGRPDLHKLLPYKDQIRRLTRSLDTDSSGTVSAAALGRAIASLNMAKVKEDDIEGFLHACRPVHGLIMLSDVDTTLDRTHDSPKAKAKKENRFLDHTWLSQFDAQMEKVRGLGG</sequence>
<reference evidence="13 14" key="1">
    <citation type="submission" date="2019-03" db="EMBL/GenBank/DDBJ databases">
        <authorList>
            <person name="Gaulin E."/>
            <person name="Dumas B."/>
        </authorList>
    </citation>
    <scope>NUCLEOTIDE SEQUENCE [LARGE SCALE GENOMIC DNA]</scope>
    <source>
        <strain evidence="13">CBS 568.67</strain>
    </source>
</reference>
<name>A0A485KTV6_9STRA</name>
<keyword evidence="3" id="KW-0963">Cytoplasm</keyword>
<dbReference type="GO" id="GO:0008017">
    <property type="term" value="F:microtubule binding"/>
    <property type="evidence" value="ECO:0007669"/>
    <property type="project" value="InterPro"/>
</dbReference>
<dbReference type="EMBL" id="CAADRA010005271">
    <property type="protein sequence ID" value="VFT87956.1"/>
    <property type="molecule type" value="Genomic_DNA"/>
</dbReference>
<comment type="subcellular location">
    <subcellularLocation>
        <location evidence="2">Cytoplasm</location>
        <location evidence="2">Cytoskeleton</location>
        <location evidence="2">Cilium axoneme</location>
    </subcellularLocation>
    <subcellularLocation>
        <location evidence="1">Cytoplasm</location>
        <location evidence="1">Cytoskeleton</location>
        <location evidence="1">Cilium basal body</location>
    </subcellularLocation>
</comment>
<evidence type="ECO:0000256" key="2">
    <source>
        <dbReference type="ARBA" id="ARBA00004430"/>
    </source>
</evidence>
<dbReference type="Pfam" id="PF10243">
    <property type="entry name" value="MIP-T3"/>
    <property type="match status" value="1"/>
</dbReference>
<keyword evidence="14" id="KW-1185">Reference proteome</keyword>
<reference evidence="12" key="2">
    <citation type="submission" date="2019-06" db="EMBL/GenBank/DDBJ databases">
        <title>Genomics analysis of Aphanomyces spp. identifies a new class of oomycete effector associated with host adaptation.</title>
        <authorList>
            <person name="Gaulin E."/>
        </authorList>
    </citation>
    <scope>NUCLEOTIDE SEQUENCE</scope>
    <source>
        <strain evidence="12">CBS 578.67</strain>
    </source>
</reference>
<dbReference type="PANTHER" id="PTHR31363:SF0">
    <property type="entry name" value="TRAF3-INTERACTING PROTEIN 1"/>
    <property type="match status" value="1"/>
</dbReference>
<keyword evidence="5" id="KW-0106">Calcium</keyword>
<dbReference type="CDD" id="cd00051">
    <property type="entry name" value="EFh"/>
    <property type="match status" value="1"/>
</dbReference>
<dbReference type="InterPro" id="IPR018799">
    <property type="entry name" value="TRAF3IP1"/>
</dbReference>
<protein>
    <submittedName>
        <fullName evidence="13">Aste57867_11089 protein</fullName>
    </submittedName>
</protein>
<dbReference type="Proteomes" id="UP000332933">
    <property type="component" value="Unassembled WGS sequence"/>
</dbReference>
<dbReference type="PROSITE" id="PS00018">
    <property type="entry name" value="EF_HAND_1"/>
    <property type="match status" value="1"/>
</dbReference>
<evidence type="ECO:0000256" key="6">
    <source>
        <dbReference type="ARBA" id="ARBA00023054"/>
    </source>
</evidence>
<evidence type="ECO:0000313" key="12">
    <source>
        <dbReference type="EMBL" id="KAF0698296.1"/>
    </source>
</evidence>
<dbReference type="GO" id="GO:0060271">
    <property type="term" value="P:cilium assembly"/>
    <property type="evidence" value="ECO:0007669"/>
    <property type="project" value="TreeGrafter"/>
</dbReference>
<dbReference type="InterPro" id="IPR011992">
    <property type="entry name" value="EF-hand-dom_pair"/>
</dbReference>
<dbReference type="AlphaFoldDB" id="A0A485KTV6"/>
<dbReference type="SUPFAM" id="SSF47473">
    <property type="entry name" value="EF-hand"/>
    <property type="match status" value="1"/>
</dbReference>
<dbReference type="InterPro" id="IPR042576">
    <property type="entry name" value="TRAF3IP1_N_sf"/>
</dbReference>
<evidence type="ECO:0000256" key="9">
    <source>
        <dbReference type="ARBA" id="ARBA00043971"/>
    </source>
</evidence>
<organism evidence="13 14">
    <name type="scientific">Aphanomyces stellatus</name>
    <dbReference type="NCBI Taxonomy" id="120398"/>
    <lineage>
        <taxon>Eukaryota</taxon>
        <taxon>Sar</taxon>
        <taxon>Stramenopiles</taxon>
        <taxon>Oomycota</taxon>
        <taxon>Saprolegniomycetes</taxon>
        <taxon>Saprolegniales</taxon>
        <taxon>Verrucalvaceae</taxon>
        <taxon>Aphanomyces</taxon>
    </lineage>
</organism>
<feature type="region of interest" description="Disordered" evidence="10">
    <location>
        <begin position="440"/>
        <end position="498"/>
    </location>
</feature>
<comment type="similarity">
    <text evidence="9">Belongs to the TRAF3IP1 family.</text>
</comment>
<feature type="compositionally biased region" description="Low complexity" evidence="10">
    <location>
        <begin position="469"/>
        <end position="486"/>
    </location>
</feature>
<evidence type="ECO:0000259" key="11">
    <source>
        <dbReference type="PROSITE" id="PS50222"/>
    </source>
</evidence>
<keyword evidence="6" id="KW-0175">Coiled coil</keyword>
<dbReference type="GO" id="GO:0005509">
    <property type="term" value="F:calcium ion binding"/>
    <property type="evidence" value="ECO:0007669"/>
    <property type="project" value="InterPro"/>
</dbReference>
<dbReference type="PANTHER" id="PTHR31363">
    <property type="entry name" value="TRAF3-INTERACTING PROTEIN 1"/>
    <property type="match status" value="1"/>
</dbReference>
<dbReference type="Pfam" id="PF13499">
    <property type="entry name" value="EF-hand_7"/>
    <property type="match status" value="1"/>
</dbReference>
<feature type="domain" description="EF-hand" evidence="11">
    <location>
        <begin position="564"/>
        <end position="599"/>
    </location>
</feature>
<accession>A0A485KTV6</accession>
<dbReference type="PROSITE" id="PS50222">
    <property type="entry name" value="EF_HAND_2"/>
    <property type="match status" value="1"/>
</dbReference>
<evidence type="ECO:0000256" key="3">
    <source>
        <dbReference type="ARBA" id="ARBA00022490"/>
    </source>
</evidence>
<dbReference type="GO" id="GO:0030992">
    <property type="term" value="C:intraciliary transport particle B"/>
    <property type="evidence" value="ECO:0007669"/>
    <property type="project" value="TreeGrafter"/>
</dbReference>
<dbReference type="Gene3D" id="1.10.238.10">
    <property type="entry name" value="EF-hand"/>
    <property type="match status" value="1"/>
</dbReference>
<dbReference type="InterPro" id="IPR018247">
    <property type="entry name" value="EF_Hand_1_Ca_BS"/>
</dbReference>
<evidence type="ECO:0000256" key="5">
    <source>
        <dbReference type="ARBA" id="ARBA00022837"/>
    </source>
</evidence>
<evidence type="ECO:0000256" key="1">
    <source>
        <dbReference type="ARBA" id="ARBA00004120"/>
    </source>
</evidence>
<keyword evidence="4" id="KW-0970">Cilium biogenesis/degradation</keyword>
<dbReference type="EMBL" id="VJMH01005250">
    <property type="protein sequence ID" value="KAF0698296.1"/>
    <property type="molecule type" value="Genomic_DNA"/>
</dbReference>
<feature type="compositionally biased region" description="Basic and acidic residues" evidence="10">
    <location>
        <begin position="306"/>
        <end position="317"/>
    </location>
</feature>
<dbReference type="GO" id="GO:0070507">
    <property type="term" value="P:regulation of microtubule cytoskeleton organization"/>
    <property type="evidence" value="ECO:0007669"/>
    <property type="project" value="TreeGrafter"/>
</dbReference>
<dbReference type="InterPro" id="IPR002048">
    <property type="entry name" value="EF_hand_dom"/>
</dbReference>
<dbReference type="OrthoDB" id="26525at2759"/>
<proteinExistence type="inferred from homology"/>
<keyword evidence="8" id="KW-0966">Cell projection</keyword>
<evidence type="ECO:0000313" key="14">
    <source>
        <dbReference type="Proteomes" id="UP000332933"/>
    </source>
</evidence>
<dbReference type="InterPro" id="IPR040468">
    <property type="entry name" value="TRAF3IP1_N"/>
</dbReference>
<evidence type="ECO:0000256" key="10">
    <source>
        <dbReference type="SAM" id="MobiDB-lite"/>
    </source>
</evidence>
<keyword evidence="7" id="KW-0206">Cytoskeleton</keyword>
<feature type="compositionally biased region" description="Polar residues" evidence="10">
    <location>
        <begin position="350"/>
        <end position="367"/>
    </location>
</feature>
<evidence type="ECO:0000256" key="8">
    <source>
        <dbReference type="ARBA" id="ARBA00023273"/>
    </source>
</evidence>
<evidence type="ECO:0000256" key="7">
    <source>
        <dbReference type="ARBA" id="ARBA00023212"/>
    </source>
</evidence>
<evidence type="ECO:0000256" key="4">
    <source>
        <dbReference type="ARBA" id="ARBA00022794"/>
    </source>
</evidence>
<gene>
    <name evidence="13" type="primary">Aste57867_11089</name>
    <name evidence="12" type="ORF">As57867_011047</name>
    <name evidence="13" type="ORF">ASTE57867_11089</name>
</gene>
<feature type="region of interest" description="Disordered" evidence="10">
    <location>
        <begin position="306"/>
        <end position="390"/>
    </location>
</feature>